<dbReference type="InterPro" id="IPR015943">
    <property type="entry name" value="WD40/YVTN_repeat-like_dom_sf"/>
</dbReference>
<keyword evidence="2" id="KW-0677">Repeat</keyword>
<dbReference type="InterPro" id="IPR036322">
    <property type="entry name" value="WD40_repeat_dom_sf"/>
</dbReference>
<dbReference type="PANTHER" id="PTHR22850">
    <property type="entry name" value="WD40 REPEAT FAMILY"/>
    <property type="match status" value="1"/>
</dbReference>
<evidence type="ECO:0000313" key="8">
    <source>
        <dbReference type="Proteomes" id="UP000241890"/>
    </source>
</evidence>
<evidence type="ECO:0000256" key="2">
    <source>
        <dbReference type="ARBA" id="ARBA00022737"/>
    </source>
</evidence>
<dbReference type="GO" id="GO:0006325">
    <property type="term" value="P:chromatin organization"/>
    <property type="evidence" value="ECO:0007669"/>
    <property type="project" value="UniProtKB-KW"/>
</dbReference>
<dbReference type="Gene3D" id="2.130.10.10">
    <property type="entry name" value="YVTN repeat-like/Quinoprotein amine dehydrogenase"/>
    <property type="match status" value="1"/>
</dbReference>
<dbReference type="SMART" id="SM00320">
    <property type="entry name" value="WD40"/>
    <property type="match status" value="5"/>
</dbReference>
<dbReference type="OrthoDB" id="427795at2759"/>
<evidence type="ECO:0000313" key="7">
    <source>
        <dbReference type="EMBL" id="GBG34387.1"/>
    </source>
</evidence>
<proteinExistence type="predicted"/>
<dbReference type="InterPro" id="IPR022052">
    <property type="entry name" value="Histone-bd_RBBP4-like_N"/>
</dbReference>
<reference evidence="7 8" key="1">
    <citation type="submission" date="2017-12" db="EMBL/GenBank/DDBJ databases">
        <title>Sequencing, de novo assembly and annotation of complete genome of a new Thraustochytrid species, strain FCC1311.</title>
        <authorList>
            <person name="Sedici K."/>
            <person name="Godart F."/>
            <person name="Aiese Cigliano R."/>
            <person name="Sanseverino W."/>
            <person name="Barakat M."/>
            <person name="Ortet P."/>
            <person name="Marechal E."/>
            <person name="Cagnac O."/>
            <person name="Amato A."/>
        </authorList>
    </citation>
    <scope>NUCLEOTIDE SEQUENCE [LARGE SCALE GENOMIC DNA]</scope>
</reference>
<feature type="region of interest" description="Disordered" evidence="5">
    <location>
        <begin position="1"/>
        <end position="28"/>
    </location>
</feature>
<evidence type="ECO:0000256" key="1">
    <source>
        <dbReference type="ARBA" id="ARBA00022574"/>
    </source>
</evidence>
<dbReference type="InterPro" id="IPR001680">
    <property type="entry name" value="WD40_rpt"/>
</dbReference>
<dbReference type="Proteomes" id="UP000241890">
    <property type="component" value="Unassembled WGS sequence"/>
</dbReference>
<name>A0A2R5GU38_9STRA</name>
<keyword evidence="8" id="KW-1185">Reference proteome</keyword>
<dbReference type="InParanoid" id="A0A2R5GU38"/>
<feature type="domain" description="Histone-binding protein RBBP4-like N-terminal" evidence="6">
    <location>
        <begin position="51"/>
        <end position="103"/>
    </location>
</feature>
<accession>A0A2R5GU38</accession>
<dbReference type="InterPro" id="IPR050459">
    <property type="entry name" value="WD_repeat_RBAP46/RBAP48/MSI1"/>
</dbReference>
<dbReference type="AlphaFoldDB" id="A0A2R5GU38"/>
<dbReference type="SUPFAM" id="SSF50978">
    <property type="entry name" value="WD40 repeat-like"/>
    <property type="match status" value="1"/>
</dbReference>
<evidence type="ECO:0000256" key="4">
    <source>
        <dbReference type="PROSITE-ProRule" id="PRU00221"/>
    </source>
</evidence>
<feature type="repeat" description="WD" evidence="4">
    <location>
        <begin position="349"/>
        <end position="384"/>
    </location>
</feature>
<feature type="repeat" description="WD" evidence="4">
    <location>
        <begin position="304"/>
        <end position="347"/>
    </location>
</feature>
<gene>
    <name evidence="7" type="ORF">FCC1311_106112</name>
</gene>
<keyword evidence="3" id="KW-0156">Chromatin regulator</keyword>
<evidence type="ECO:0000259" key="6">
    <source>
        <dbReference type="Pfam" id="PF12265"/>
    </source>
</evidence>
<dbReference type="PROSITE" id="PS50082">
    <property type="entry name" value="WD_REPEATS_2"/>
    <property type="match status" value="3"/>
</dbReference>
<feature type="repeat" description="WD" evidence="4">
    <location>
        <begin position="406"/>
        <end position="448"/>
    </location>
</feature>
<protein>
    <submittedName>
        <fullName evidence="7">WD-40 repeat-containing protein MSI4</fullName>
    </submittedName>
</protein>
<dbReference type="Pfam" id="PF12265">
    <property type="entry name" value="CAF1C_H4-bd"/>
    <property type="match status" value="1"/>
</dbReference>
<keyword evidence="1 4" id="KW-0853">WD repeat</keyword>
<sequence>MPGDGAGTKRGRDKDGQSKDKEGGARRKVTIDPVLRGYGLARTDTSSSRDHFLAWKRNVPLLYDSIVHHSLTWASLTCAFGVHEITVDAEAPITHMPMYFSSRTDATYSPTTNLWSSGQPGLLFVGNVDLNIVNTSRRKYLARFSESNQSSRISINKRIIHPGEVNRVRPSVRRPGFIGTHSDSPFVFIWDTANQPDRSGKMGANAVAASAAAAVEAAREAGDRPVSDAVTAVSKTSKLTPQHASIPELTLVGHKGKAEYALDFSASSDHVLSGGAQADICLWDLGDAESALTRHGKAKPRNTFLGHKGPIEGCAFQPTSQGNEFVSVGDDHLVAFWDARGGTTPTHLLQAHANDVNCCAWNPHDSNYVLTGSTDRHICLFDTRKLGEASAAPGSPGNTPGCVRRFEAHDNAVLNVRWSPHDRRYFASTDEKSSFIIWDMGEGDKVAQQDPQPLFRHAGHRAPVSDFDWSAHDPWAFMSVSDDSLMDVPQGGGTMQFWRIHEFVTHGRDLAFQTKLQDLL</sequence>
<evidence type="ECO:0000256" key="3">
    <source>
        <dbReference type="ARBA" id="ARBA00022853"/>
    </source>
</evidence>
<comment type="caution">
    <text evidence="7">The sequence shown here is derived from an EMBL/GenBank/DDBJ whole genome shotgun (WGS) entry which is preliminary data.</text>
</comment>
<dbReference type="EMBL" id="BEYU01000191">
    <property type="protein sequence ID" value="GBG34387.1"/>
    <property type="molecule type" value="Genomic_DNA"/>
</dbReference>
<dbReference type="Pfam" id="PF00400">
    <property type="entry name" value="WD40"/>
    <property type="match status" value="5"/>
</dbReference>
<feature type="compositionally biased region" description="Basic and acidic residues" evidence="5">
    <location>
        <begin position="10"/>
        <end position="25"/>
    </location>
</feature>
<evidence type="ECO:0000256" key="5">
    <source>
        <dbReference type="SAM" id="MobiDB-lite"/>
    </source>
</evidence>
<organism evidence="7 8">
    <name type="scientific">Hondaea fermentalgiana</name>
    <dbReference type="NCBI Taxonomy" id="2315210"/>
    <lineage>
        <taxon>Eukaryota</taxon>
        <taxon>Sar</taxon>
        <taxon>Stramenopiles</taxon>
        <taxon>Bigyra</taxon>
        <taxon>Labyrinthulomycetes</taxon>
        <taxon>Thraustochytrida</taxon>
        <taxon>Thraustochytriidae</taxon>
        <taxon>Hondaea</taxon>
    </lineage>
</organism>